<name>A0ABN2M1J7_9MICO</name>
<evidence type="ECO:0000313" key="2">
    <source>
        <dbReference type="EMBL" id="GAA1806088.1"/>
    </source>
</evidence>
<keyword evidence="3" id="KW-1185">Reference proteome</keyword>
<accession>A0ABN2M1J7</accession>
<proteinExistence type="predicted"/>
<comment type="caution">
    <text evidence="2">The sequence shown here is derived from an EMBL/GenBank/DDBJ whole genome shotgun (WGS) entry which is preliminary data.</text>
</comment>
<organism evidence="2 3">
    <name type="scientific">Agromyces neolithicus</name>
    <dbReference type="NCBI Taxonomy" id="269420"/>
    <lineage>
        <taxon>Bacteria</taxon>
        <taxon>Bacillati</taxon>
        <taxon>Actinomycetota</taxon>
        <taxon>Actinomycetes</taxon>
        <taxon>Micrococcales</taxon>
        <taxon>Microbacteriaceae</taxon>
        <taxon>Agromyces</taxon>
    </lineage>
</organism>
<protein>
    <submittedName>
        <fullName evidence="2">NADPH-dependent FMN reductase</fullName>
    </submittedName>
</protein>
<dbReference type="PANTHER" id="PTHR30543:SF21">
    <property type="entry name" value="NAD(P)H-DEPENDENT FMN REDUCTASE LOT6"/>
    <property type="match status" value="1"/>
</dbReference>
<dbReference type="InterPro" id="IPR029039">
    <property type="entry name" value="Flavoprotein-like_sf"/>
</dbReference>
<reference evidence="2 3" key="1">
    <citation type="journal article" date="2019" name="Int. J. Syst. Evol. Microbiol.">
        <title>The Global Catalogue of Microorganisms (GCM) 10K type strain sequencing project: providing services to taxonomists for standard genome sequencing and annotation.</title>
        <authorList>
            <consortium name="The Broad Institute Genomics Platform"/>
            <consortium name="The Broad Institute Genome Sequencing Center for Infectious Disease"/>
            <person name="Wu L."/>
            <person name="Ma J."/>
        </authorList>
    </citation>
    <scope>NUCLEOTIDE SEQUENCE [LARGE SCALE GENOMIC DNA]</scope>
    <source>
        <strain evidence="2 3">JCM 14322</strain>
    </source>
</reference>
<evidence type="ECO:0000259" key="1">
    <source>
        <dbReference type="Pfam" id="PF03358"/>
    </source>
</evidence>
<dbReference type="EMBL" id="BAAANJ010000004">
    <property type="protein sequence ID" value="GAA1806088.1"/>
    <property type="molecule type" value="Genomic_DNA"/>
</dbReference>
<evidence type="ECO:0000313" key="3">
    <source>
        <dbReference type="Proteomes" id="UP001500002"/>
    </source>
</evidence>
<sequence length="202" mass="21782">MKGFSVSDLNIGIIVGSTRPGRLGPLVGEWVQRNAKAQGVSFELVDLHDFKLPMLEEPFPAGAGNYQGTAANAWAHKVAEFDGFVFVTAEYNHSIPAALKNALDYVSAEWNNKAAGIVSYGSMGGVRAGEHLRQVFGELQIADVRQHVMFSLFTDFEGAMSGNPAFTPAAQKADELQTQIDQVVAWADALRSVREGVEQIAA</sequence>
<feature type="domain" description="NADPH-dependent FMN reductase-like" evidence="1">
    <location>
        <begin position="10"/>
        <end position="153"/>
    </location>
</feature>
<dbReference type="PANTHER" id="PTHR30543">
    <property type="entry name" value="CHROMATE REDUCTASE"/>
    <property type="match status" value="1"/>
</dbReference>
<dbReference type="InterPro" id="IPR050712">
    <property type="entry name" value="NAD(P)H-dep_reductase"/>
</dbReference>
<dbReference type="SUPFAM" id="SSF52218">
    <property type="entry name" value="Flavoproteins"/>
    <property type="match status" value="1"/>
</dbReference>
<dbReference type="Gene3D" id="3.40.50.360">
    <property type="match status" value="1"/>
</dbReference>
<dbReference type="Proteomes" id="UP001500002">
    <property type="component" value="Unassembled WGS sequence"/>
</dbReference>
<dbReference type="Pfam" id="PF03358">
    <property type="entry name" value="FMN_red"/>
    <property type="match status" value="1"/>
</dbReference>
<gene>
    <name evidence="2" type="ORF">GCM10009749_12930</name>
</gene>
<dbReference type="InterPro" id="IPR005025">
    <property type="entry name" value="FMN_Rdtase-like_dom"/>
</dbReference>